<dbReference type="InterPro" id="IPR018971">
    <property type="entry name" value="DUF1997"/>
</dbReference>
<evidence type="ECO:0000313" key="2">
    <source>
        <dbReference type="RefSeq" id="XP_008443384.2"/>
    </source>
</evidence>
<keyword evidence="1" id="KW-1185">Reference proteome</keyword>
<gene>
    <name evidence="2" type="primary">LOC103486982</name>
</gene>
<dbReference type="PANTHER" id="PTHR34133:SF8">
    <property type="entry name" value="OS07G0633000 PROTEIN"/>
    <property type="match status" value="1"/>
</dbReference>
<evidence type="ECO:0000313" key="1">
    <source>
        <dbReference type="Proteomes" id="UP001652600"/>
    </source>
</evidence>
<dbReference type="eggNOG" id="ENOG502QSJN">
    <property type="taxonomic scope" value="Eukaryota"/>
</dbReference>
<dbReference type="Pfam" id="PF09366">
    <property type="entry name" value="DUF1997"/>
    <property type="match status" value="1"/>
</dbReference>
<organism evidence="1 2">
    <name type="scientific">Cucumis melo</name>
    <name type="common">Muskmelon</name>
    <dbReference type="NCBI Taxonomy" id="3656"/>
    <lineage>
        <taxon>Eukaryota</taxon>
        <taxon>Viridiplantae</taxon>
        <taxon>Streptophyta</taxon>
        <taxon>Embryophyta</taxon>
        <taxon>Tracheophyta</taxon>
        <taxon>Spermatophyta</taxon>
        <taxon>Magnoliopsida</taxon>
        <taxon>eudicotyledons</taxon>
        <taxon>Gunneridae</taxon>
        <taxon>Pentapetalae</taxon>
        <taxon>rosids</taxon>
        <taxon>fabids</taxon>
        <taxon>Cucurbitales</taxon>
        <taxon>Cucurbitaceae</taxon>
        <taxon>Benincaseae</taxon>
        <taxon>Cucumis</taxon>
    </lineage>
</organism>
<dbReference type="AlphaFoldDB" id="A0A1S3B8N8"/>
<dbReference type="GeneID" id="103486982"/>
<dbReference type="FunCoup" id="A0A1S3B8N8">
    <property type="interactions" value="874"/>
</dbReference>
<proteinExistence type="predicted"/>
<dbReference type="InParanoid" id="A0A1S3B8N8"/>
<dbReference type="Proteomes" id="UP001652600">
    <property type="component" value="Chromosome 4"/>
</dbReference>
<name>A0A1S3B8N8_CUCME</name>
<dbReference type="RefSeq" id="XP_008443384.2">
    <property type="nucleotide sequence ID" value="XM_008445162.3"/>
</dbReference>
<reference evidence="2" key="1">
    <citation type="submission" date="2025-08" db="UniProtKB">
        <authorList>
            <consortium name="RefSeq"/>
        </authorList>
    </citation>
    <scope>IDENTIFICATION</scope>
    <source>
        <tissue evidence="2">Stem</tissue>
    </source>
</reference>
<sequence length="272" mass="31321">MVHNLVAVSLQLPQLIINPNYKLTSKCYVHHKKKHYYYYYSNFICFALKKNNNSNCSNNNNQNQNPPIFSLKFSSFHPLSESPQASFDDYIEDEGRLLRATFAGKSEKISQDGWRVEMPTFQVLFLKVSPVADVRLSCKSCTKDTPIHIPHNVSKFIDLQLMGWELKGLSKDFKEPKIRINVKGAMYAERTKSKSVLANNLLLNLYNLAPPKPIDFFAQDFLQPLAEKGLKGMMEEVMKEFAENLLLDYNKYKKEKQKKNEVVPSTSTSTHL</sequence>
<dbReference type="KEGG" id="cmo:103486982"/>
<dbReference type="PANTHER" id="PTHR34133">
    <property type="entry name" value="OS07G0633000 PROTEIN"/>
    <property type="match status" value="1"/>
</dbReference>
<protein>
    <submittedName>
        <fullName evidence="2">Uncharacterized protein LOC103486982</fullName>
    </submittedName>
</protein>
<accession>A0A1S3B8N8</accession>